<name>A0ABX4UQK1_9ACTO</name>
<dbReference type="InterPro" id="IPR051158">
    <property type="entry name" value="Metallophosphoesterase_sf"/>
</dbReference>
<evidence type="ECO:0000313" key="2">
    <source>
        <dbReference type="EMBL" id="PMB90251.1"/>
    </source>
</evidence>
<sequence>MRRNRTFLTLAAGAVAYPFLEARLPRLRRYQLGKNPGQVPAATCEDYLPSRVINVESTGKNRRADSSSPSISADNSSWQLRILHLSDLHLWSGSSWLAHWVASLAEFPDIDLVVLTGDNFADASGLEMLYRALNPLLKLPGAFVFGSNDYYSGIPKLPLHYFFPNKKPKLRNVPDLPTEEFRDFLTTGGWRDLNNQVATCTLTSPARQGRSTEKLTVAFSGTDDPHIGRDEPVQVPDTWGKADLRLALTHAPYARVLDQYAACRADLVLAGHTHGGQVCLPKFGALVNNTDLPLSYSGGTHWWQVGTVANPAPRVHKGKTYPLPNLKALASEAEISDGTPGGKTRVHISRGLGTSKFTPVRLACPPEAAIITVTGCS</sequence>
<evidence type="ECO:0000259" key="1">
    <source>
        <dbReference type="Pfam" id="PF00149"/>
    </source>
</evidence>
<comment type="caution">
    <text evidence="2">The sequence shown here is derived from an EMBL/GenBank/DDBJ whole genome shotgun (WGS) entry which is preliminary data.</text>
</comment>
<feature type="domain" description="Calcineurin-like phosphoesterase" evidence="1">
    <location>
        <begin position="80"/>
        <end position="275"/>
    </location>
</feature>
<dbReference type="InterPro" id="IPR029052">
    <property type="entry name" value="Metallo-depent_PP-like"/>
</dbReference>
<dbReference type="PANTHER" id="PTHR31302:SF20">
    <property type="entry name" value="CONSERVED PROTEIN"/>
    <property type="match status" value="1"/>
</dbReference>
<proteinExistence type="predicted"/>
<protein>
    <recommendedName>
        <fullName evidence="1">Calcineurin-like phosphoesterase domain-containing protein</fullName>
    </recommendedName>
</protein>
<dbReference type="Gene3D" id="3.60.21.10">
    <property type="match status" value="1"/>
</dbReference>
<gene>
    <name evidence="2" type="ORF">CJ240_00430</name>
</gene>
<dbReference type="SUPFAM" id="SSF56300">
    <property type="entry name" value="Metallo-dependent phosphatases"/>
    <property type="match status" value="1"/>
</dbReference>
<dbReference type="Pfam" id="PF00149">
    <property type="entry name" value="Metallophos"/>
    <property type="match status" value="1"/>
</dbReference>
<dbReference type="PANTHER" id="PTHR31302">
    <property type="entry name" value="TRANSMEMBRANE PROTEIN WITH METALLOPHOSPHOESTERASE DOMAIN-RELATED"/>
    <property type="match status" value="1"/>
</dbReference>
<dbReference type="Proteomes" id="UP000243201">
    <property type="component" value="Unassembled WGS sequence"/>
</dbReference>
<reference evidence="2 3" key="1">
    <citation type="submission" date="2017-09" db="EMBL/GenBank/DDBJ databases">
        <title>Bacterial strain isolated from the female urinary microbiota.</title>
        <authorList>
            <person name="Thomas-White K."/>
            <person name="Kumar N."/>
            <person name="Forster S."/>
            <person name="Putonti C."/>
            <person name="Lawley T."/>
            <person name="Wolfe A.J."/>
        </authorList>
    </citation>
    <scope>NUCLEOTIDE SEQUENCE [LARGE SCALE GENOMIC DNA]</scope>
    <source>
        <strain evidence="2 3">UMB0744</strain>
    </source>
</reference>
<evidence type="ECO:0000313" key="3">
    <source>
        <dbReference type="Proteomes" id="UP000243201"/>
    </source>
</evidence>
<dbReference type="InterPro" id="IPR004843">
    <property type="entry name" value="Calcineurin-like_PHP"/>
</dbReference>
<keyword evidence="3" id="KW-1185">Reference proteome</keyword>
<organism evidence="2 3">
    <name type="scientific">Varibaculum cambriense</name>
    <dbReference type="NCBI Taxonomy" id="184870"/>
    <lineage>
        <taxon>Bacteria</taxon>
        <taxon>Bacillati</taxon>
        <taxon>Actinomycetota</taxon>
        <taxon>Actinomycetes</taxon>
        <taxon>Actinomycetales</taxon>
        <taxon>Actinomycetaceae</taxon>
        <taxon>Varibaculum</taxon>
    </lineage>
</organism>
<dbReference type="RefSeq" id="WP_102183868.1">
    <property type="nucleotide sequence ID" value="NZ_CAUPGC010000005.1"/>
</dbReference>
<accession>A0ABX4UQK1</accession>
<dbReference type="EMBL" id="PNGC01000001">
    <property type="protein sequence ID" value="PMB90251.1"/>
    <property type="molecule type" value="Genomic_DNA"/>
</dbReference>